<keyword evidence="3" id="KW-1185">Reference proteome</keyword>
<evidence type="ECO:0000313" key="3">
    <source>
        <dbReference type="Proteomes" id="UP000578449"/>
    </source>
</evidence>
<evidence type="ECO:0000256" key="1">
    <source>
        <dbReference type="SAM" id="MobiDB-lite"/>
    </source>
</evidence>
<reference evidence="2 3" key="1">
    <citation type="submission" date="2020-08" db="EMBL/GenBank/DDBJ databases">
        <title>Genomic Encyclopedia of Type Strains, Phase IV (KMG-IV): sequencing the most valuable type-strain genomes for metagenomic binning, comparative biology and taxonomic classification.</title>
        <authorList>
            <person name="Goeker M."/>
        </authorList>
    </citation>
    <scope>NUCLEOTIDE SEQUENCE [LARGE SCALE GENOMIC DNA]</scope>
    <source>
        <strain evidence="2 3">DSM 45615</strain>
    </source>
</reference>
<dbReference type="Proteomes" id="UP000578449">
    <property type="component" value="Unassembled WGS sequence"/>
</dbReference>
<dbReference type="EMBL" id="JACHGN010000016">
    <property type="protein sequence ID" value="MBB5137177.1"/>
    <property type="molecule type" value="Genomic_DNA"/>
</dbReference>
<feature type="compositionally biased region" description="Basic and acidic residues" evidence="1">
    <location>
        <begin position="84"/>
        <end position="93"/>
    </location>
</feature>
<proteinExistence type="predicted"/>
<accession>A0A840PJA6</accession>
<protein>
    <submittedName>
        <fullName evidence="2">Uncharacterized protein</fullName>
    </submittedName>
</protein>
<dbReference type="AlphaFoldDB" id="A0A840PJA6"/>
<feature type="compositionally biased region" description="Basic and acidic residues" evidence="1">
    <location>
        <begin position="44"/>
        <end position="73"/>
    </location>
</feature>
<organism evidence="2 3">
    <name type="scientific">Thermocatellispora tengchongensis</name>
    <dbReference type="NCBI Taxonomy" id="1073253"/>
    <lineage>
        <taxon>Bacteria</taxon>
        <taxon>Bacillati</taxon>
        <taxon>Actinomycetota</taxon>
        <taxon>Actinomycetes</taxon>
        <taxon>Streptosporangiales</taxon>
        <taxon>Streptosporangiaceae</taxon>
        <taxon>Thermocatellispora</taxon>
    </lineage>
</organism>
<comment type="caution">
    <text evidence="2">The sequence shown here is derived from an EMBL/GenBank/DDBJ whole genome shotgun (WGS) entry which is preliminary data.</text>
</comment>
<feature type="region of interest" description="Disordered" evidence="1">
    <location>
        <begin position="16"/>
        <end position="93"/>
    </location>
</feature>
<evidence type="ECO:0000313" key="2">
    <source>
        <dbReference type="EMBL" id="MBB5137177.1"/>
    </source>
</evidence>
<gene>
    <name evidence="2" type="ORF">HNP84_006929</name>
</gene>
<sequence length="153" mass="17667">MSDNSYDPALMDWLLAGRRQVRRTDPRYAPRRLPPRSQTTTSGRDADPRPYGADRPRRERTRHDDTGRHRPAPDRLGPVRRPKPPIDRQTVDGHREQAGPLHADHVKAFLAQGLHPSELNARVYGKTIAEHLRDGQPMDWCIEAIRWHKRRAG</sequence>
<dbReference type="RefSeq" id="WP_185054058.1">
    <property type="nucleotide sequence ID" value="NZ_BAABIX010000020.1"/>
</dbReference>
<name>A0A840PJA6_9ACTN</name>